<gene>
    <name evidence="2" type="ORF">BD410DRAFT_806911</name>
</gene>
<dbReference type="AlphaFoldDB" id="A0A4Y7PTQ3"/>
<dbReference type="Proteomes" id="UP000294933">
    <property type="component" value="Unassembled WGS sequence"/>
</dbReference>
<dbReference type="EMBL" id="ML170214">
    <property type="protein sequence ID" value="TDL17910.1"/>
    <property type="molecule type" value="Genomic_DNA"/>
</dbReference>
<keyword evidence="3" id="KW-1185">Reference proteome</keyword>
<evidence type="ECO:0000313" key="3">
    <source>
        <dbReference type="Proteomes" id="UP000294933"/>
    </source>
</evidence>
<organism evidence="2 3">
    <name type="scientific">Rickenella mellea</name>
    <dbReference type="NCBI Taxonomy" id="50990"/>
    <lineage>
        <taxon>Eukaryota</taxon>
        <taxon>Fungi</taxon>
        <taxon>Dikarya</taxon>
        <taxon>Basidiomycota</taxon>
        <taxon>Agaricomycotina</taxon>
        <taxon>Agaricomycetes</taxon>
        <taxon>Hymenochaetales</taxon>
        <taxon>Rickenellaceae</taxon>
        <taxon>Rickenella</taxon>
    </lineage>
</organism>
<name>A0A4Y7PTQ3_9AGAM</name>
<reference evidence="2 3" key="1">
    <citation type="submission" date="2018-06" db="EMBL/GenBank/DDBJ databases">
        <title>A transcriptomic atlas of mushroom development highlights an independent origin of complex multicellularity.</title>
        <authorList>
            <consortium name="DOE Joint Genome Institute"/>
            <person name="Krizsan K."/>
            <person name="Almasi E."/>
            <person name="Merenyi Z."/>
            <person name="Sahu N."/>
            <person name="Viragh M."/>
            <person name="Koszo T."/>
            <person name="Mondo S."/>
            <person name="Kiss B."/>
            <person name="Balint B."/>
            <person name="Kues U."/>
            <person name="Barry K."/>
            <person name="Hegedus J.C."/>
            <person name="Henrissat B."/>
            <person name="Johnson J."/>
            <person name="Lipzen A."/>
            <person name="Ohm R."/>
            <person name="Nagy I."/>
            <person name="Pangilinan J."/>
            <person name="Yan J."/>
            <person name="Xiong Y."/>
            <person name="Grigoriev I.V."/>
            <person name="Hibbett D.S."/>
            <person name="Nagy L.G."/>
        </authorList>
    </citation>
    <scope>NUCLEOTIDE SEQUENCE [LARGE SCALE GENOMIC DNA]</scope>
    <source>
        <strain evidence="2 3">SZMC22713</strain>
    </source>
</reference>
<evidence type="ECO:0000256" key="1">
    <source>
        <dbReference type="SAM" id="MobiDB-lite"/>
    </source>
</evidence>
<proteinExistence type="predicted"/>
<protein>
    <submittedName>
        <fullName evidence="2">Uncharacterized protein</fullName>
    </submittedName>
</protein>
<accession>A0A4Y7PTQ3</accession>
<evidence type="ECO:0000313" key="2">
    <source>
        <dbReference type="EMBL" id="TDL17910.1"/>
    </source>
</evidence>
<sequence>MTCASAAEVHTDTRETIYSSVHYMPRITRSSLVGNDFMTTLHALPLLSPVSLSKHFMRLINLRVIRQLSIKLISIRMVVVSRLLFKTHWLGEPYQGSERRERHDWEESGRNSYGASRLWGPVQLQEEPHSICNQNPESRMSVARERWKAETRMVRNGGRRRGQTHPGRPHSKIVSNSQQCEYRKKASKQDNSTVSRSWPPELDEPVARTGSAQVFVERNSGKKGYSASRS</sequence>
<feature type="compositionally biased region" description="Basic residues" evidence="1">
    <location>
        <begin position="157"/>
        <end position="171"/>
    </location>
</feature>
<dbReference type="VEuPathDB" id="FungiDB:BD410DRAFT_806911"/>
<feature type="region of interest" description="Disordered" evidence="1">
    <location>
        <begin position="152"/>
        <end position="230"/>
    </location>
</feature>